<sequence length="55" mass="6157">MFCISFREGIFAVDLTEATSGETAVVLSKRQWATLIPQFETIANGYSLDDEEKLN</sequence>
<reference evidence="1" key="2">
    <citation type="submission" date="2020-11" db="EMBL/GenBank/DDBJ databases">
        <authorList>
            <person name="McCartney M.A."/>
            <person name="Auch B."/>
            <person name="Kono T."/>
            <person name="Mallez S."/>
            <person name="Becker A."/>
            <person name="Gohl D.M."/>
            <person name="Silverstein K.A.T."/>
            <person name="Koren S."/>
            <person name="Bechman K.B."/>
            <person name="Herman A."/>
            <person name="Abrahante J.E."/>
            <person name="Garbe J."/>
        </authorList>
    </citation>
    <scope>NUCLEOTIDE SEQUENCE</scope>
    <source>
        <strain evidence="1">Duluth1</strain>
        <tissue evidence="1">Whole animal</tissue>
    </source>
</reference>
<comment type="caution">
    <text evidence="1">The sequence shown here is derived from an EMBL/GenBank/DDBJ whole genome shotgun (WGS) entry which is preliminary data.</text>
</comment>
<organism evidence="1 2">
    <name type="scientific">Dreissena polymorpha</name>
    <name type="common">Zebra mussel</name>
    <name type="synonym">Mytilus polymorpha</name>
    <dbReference type="NCBI Taxonomy" id="45954"/>
    <lineage>
        <taxon>Eukaryota</taxon>
        <taxon>Metazoa</taxon>
        <taxon>Spiralia</taxon>
        <taxon>Lophotrochozoa</taxon>
        <taxon>Mollusca</taxon>
        <taxon>Bivalvia</taxon>
        <taxon>Autobranchia</taxon>
        <taxon>Heteroconchia</taxon>
        <taxon>Euheterodonta</taxon>
        <taxon>Imparidentia</taxon>
        <taxon>Neoheterodontei</taxon>
        <taxon>Myida</taxon>
        <taxon>Dreissenoidea</taxon>
        <taxon>Dreissenidae</taxon>
        <taxon>Dreissena</taxon>
    </lineage>
</organism>
<dbReference type="EMBL" id="JAIWYP010000015">
    <property type="protein sequence ID" value="KAH3699963.1"/>
    <property type="molecule type" value="Genomic_DNA"/>
</dbReference>
<accession>A0A9D4BM09</accession>
<dbReference type="AlphaFoldDB" id="A0A9D4BM09"/>
<keyword evidence="2" id="KW-1185">Reference proteome</keyword>
<dbReference type="Proteomes" id="UP000828390">
    <property type="component" value="Unassembled WGS sequence"/>
</dbReference>
<reference evidence="1" key="1">
    <citation type="journal article" date="2019" name="bioRxiv">
        <title>The Genome of the Zebra Mussel, Dreissena polymorpha: A Resource for Invasive Species Research.</title>
        <authorList>
            <person name="McCartney M.A."/>
            <person name="Auch B."/>
            <person name="Kono T."/>
            <person name="Mallez S."/>
            <person name="Zhang Y."/>
            <person name="Obille A."/>
            <person name="Becker A."/>
            <person name="Abrahante J.E."/>
            <person name="Garbe J."/>
            <person name="Badalamenti J.P."/>
            <person name="Herman A."/>
            <person name="Mangelson H."/>
            <person name="Liachko I."/>
            <person name="Sullivan S."/>
            <person name="Sone E.D."/>
            <person name="Koren S."/>
            <person name="Silverstein K.A.T."/>
            <person name="Beckman K.B."/>
            <person name="Gohl D.M."/>
        </authorList>
    </citation>
    <scope>NUCLEOTIDE SEQUENCE</scope>
    <source>
        <strain evidence="1">Duluth1</strain>
        <tissue evidence="1">Whole animal</tissue>
    </source>
</reference>
<evidence type="ECO:0000313" key="1">
    <source>
        <dbReference type="EMBL" id="KAH3699963.1"/>
    </source>
</evidence>
<evidence type="ECO:0000313" key="2">
    <source>
        <dbReference type="Proteomes" id="UP000828390"/>
    </source>
</evidence>
<protein>
    <submittedName>
        <fullName evidence="1">Uncharacterized protein</fullName>
    </submittedName>
</protein>
<proteinExistence type="predicted"/>
<name>A0A9D4BM09_DREPO</name>
<gene>
    <name evidence="1" type="ORF">DPMN_074925</name>
</gene>